<evidence type="ECO:0000313" key="5">
    <source>
        <dbReference type="Proteomes" id="UP000054383"/>
    </source>
</evidence>
<proteinExistence type="predicted"/>
<keyword evidence="2" id="KW-0560">Oxidoreductase</keyword>
<name>A0A0U1LXL9_TALIS</name>
<dbReference type="SUPFAM" id="SSF52343">
    <property type="entry name" value="Ferredoxin reductase-like, C-terminal NADP-linked domain"/>
    <property type="match status" value="1"/>
</dbReference>
<dbReference type="GO" id="GO:0006826">
    <property type="term" value="P:iron ion transport"/>
    <property type="evidence" value="ECO:0007669"/>
    <property type="project" value="TreeGrafter"/>
</dbReference>
<dbReference type="Proteomes" id="UP000054383">
    <property type="component" value="Unassembled WGS sequence"/>
</dbReference>
<evidence type="ECO:0000256" key="1">
    <source>
        <dbReference type="ARBA" id="ARBA00022448"/>
    </source>
</evidence>
<evidence type="ECO:0000313" key="4">
    <source>
        <dbReference type="EMBL" id="CRG88114.1"/>
    </source>
</evidence>
<keyword evidence="5" id="KW-1185">Reference proteome</keyword>
<dbReference type="OrthoDB" id="4216461at2759"/>
<dbReference type="GO" id="GO:0015677">
    <property type="term" value="P:copper ion import"/>
    <property type="evidence" value="ECO:0007669"/>
    <property type="project" value="TreeGrafter"/>
</dbReference>
<sequence>MSENVDRYEGVVLVASGFGIAAAIPYLKKLVYSYNTSASRTRRVHLVWEVETLDIAIAVQANLNSLLEDDVLKKRYILTISIYVKSGQIIGDVMKFGNHDQAVVYNGRAGYGQILQAEISGELIERLPNAKEEKGELLVMGMRHPREIASSTDKLSVAASR</sequence>
<reference evidence="4 5" key="1">
    <citation type="submission" date="2015-04" db="EMBL/GenBank/DDBJ databases">
        <authorList>
            <person name="Syromyatnikov M.Y."/>
            <person name="Popov V.N."/>
        </authorList>
    </citation>
    <scope>NUCLEOTIDE SEQUENCE [LARGE SCALE GENOMIC DNA]</scope>
    <source>
        <strain evidence="4">WF-38-12</strain>
    </source>
</reference>
<keyword evidence="1" id="KW-0813">Transport</keyword>
<dbReference type="GO" id="GO:0005886">
    <property type="term" value="C:plasma membrane"/>
    <property type="evidence" value="ECO:0007669"/>
    <property type="project" value="TreeGrafter"/>
</dbReference>
<dbReference type="Pfam" id="PF08030">
    <property type="entry name" value="NAD_binding_6"/>
    <property type="match status" value="1"/>
</dbReference>
<gene>
    <name evidence="4" type="ORF">PISL3812_05141</name>
</gene>
<dbReference type="PANTHER" id="PTHR32361:SF26">
    <property type="entry name" value="FAD-BINDING 8 DOMAIN-CONTAINING PROTEIN-RELATED"/>
    <property type="match status" value="1"/>
</dbReference>
<organism evidence="4 5">
    <name type="scientific">Talaromyces islandicus</name>
    <name type="common">Penicillium islandicum</name>
    <dbReference type="NCBI Taxonomy" id="28573"/>
    <lineage>
        <taxon>Eukaryota</taxon>
        <taxon>Fungi</taxon>
        <taxon>Dikarya</taxon>
        <taxon>Ascomycota</taxon>
        <taxon>Pezizomycotina</taxon>
        <taxon>Eurotiomycetes</taxon>
        <taxon>Eurotiomycetidae</taxon>
        <taxon>Eurotiales</taxon>
        <taxon>Trichocomaceae</taxon>
        <taxon>Talaromyces</taxon>
        <taxon>Talaromyces sect. Islandici</taxon>
    </lineage>
</organism>
<evidence type="ECO:0000259" key="3">
    <source>
        <dbReference type="Pfam" id="PF08030"/>
    </source>
</evidence>
<dbReference type="InterPro" id="IPR051410">
    <property type="entry name" value="Ferric/Cupric_Reductase"/>
</dbReference>
<dbReference type="GO" id="GO:0006879">
    <property type="term" value="P:intracellular iron ion homeostasis"/>
    <property type="evidence" value="ECO:0007669"/>
    <property type="project" value="TreeGrafter"/>
</dbReference>
<dbReference type="InterPro" id="IPR039261">
    <property type="entry name" value="FNR_nucleotide-bd"/>
</dbReference>
<dbReference type="InterPro" id="IPR013121">
    <property type="entry name" value="Fe_red_NAD-bd_6"/>
</dbReference>
<accession>A0A0U1LXL9</accession>
<dbReference type="EMBL" id="CVMT01000004">
    <property type="protein sequence ID" value="CRG88114.1"/>
    <property type="molecule type" value="Genomic_DNA"/>
</dbReference>
<dbReference type="Gene3D" id="3.40.50.80">
    <property type="entry name" value="Nucleotide-binding domain of ferredoxin-NADP reductase (FNR) module"/>
    <property type="match status" value="1"/>
</dbReference>
<dbReference type="AlphaFoldDB" id="A0A0U1LXL9"/>
<protein>
    <recommendedName>
        <fullName evidence="3">Ferric reductase NAD binding domain-containing protein</fullName>
    </recommendedName>
</protein>
<dbReference type="PANTHER" id="PTHR32361">
    <property type="entry name" value="FERRIC/CUPRIC REDUCTASE TRANSMEMBRANE COMPONENT"/>
    <property type="match status" value="1"/>
</dbReference>
<dbReference type="STRING" id="28573.A0A0U1LXL9"/>
<dbReference type="OMA" id="YVNDRIE"/>
<evidence type="ECO:0000256" key="2">
    <source>
        <dbReference type="ARBA" id="ARBA00023002"/>
    </source>
</evidence>
<feature type="domain" description="Ferric reductase NAD binding" evidence="3">
    <location>
        <begin position="8"/>
        <end position="84"/>
    </location>
</feature>
<dbReference type="GO" id="GO:0000293">
    <property type="term" value="F:ferric-chelate reductase activity"/>
    <property type="evidence" value="ECO:0007669"/>
    <property type="project" value="TreeGrafter"/>
</dbReference>